<dbReference type="InterPro" id="IPR051955">
    <property type="entry name" value="PME_Inhibitor"/>
</dbReference>
<dbReference type="Pfam" id="PF04043">
    <property type="entry name" value="PMEI"/>
    <property type="match status" value="1"/>
</dbReference>
<evidence type="ECO:0000256" key="2">
    <source>
        <dbReference type="SAM" id="SignalP"/>
    </source>
</evidence>
<dbReference type="SMART" id="SM00856">
    <property type="entry name" value="PMEI"/>
    <property type="match status" value="1"/>
</dbReference>
<dbReference type="InterPro" id="IPR006501">
    <property type="entry name" value="Pectinesterase_inhib_dom"/>
</dbReference>
<feature type="signal peptide" evidence="2">
    <location>
        <begin position="1"/>
        <end position="29"/>
    </location>
</feature>
<dbReference type="AlphaFoldDB" id="A0A5K1ASJ5"/>
<dbReference type="GO" id="GO:0004857">
    <property type="term" value="F:enzyme inhibitor activity"/>
    <property type="evidence" value="ECO:0007669"/>
    <property type="project" value="InterPro"/>
</dbReference>
<gene>
    <name evidence="4" type="ORF">NYM_LOCUS12466</name>
</gene>
<dbReference type="InterPro" id="IPR035513">
    <property type="entry name" value="Invertase/methylesterase_inhib"/>
</dbReference>
<evidence type="ECO:0000259" key="3">
    <source>
        <dbReference type="SMART" id="SM00856"/>
    </source>
</evidence>
<dbReference type="EMBL" id="LR721780">
    <property type="protein sequence ID" value="VVW05223.1"/>
    <property type="molecule type" value="Genomic_DNA"/>
</dbReference>
<reference evidence="4" key="1">
    <citation type="submission" date="2019-09" db="EMBL/GenBank/DDBJ databases">
        <authorList>
            <person name="Zhang L."/>
        </authorList>
    </citation>
    <scope>NUCLEOTIDE SEQUENCE</scope>
</reference>
<dbReference type="SUPFAM" id="SSF101148">
    <property type="entry name" value="Plant invertase/pectin methylesterase inhibitor"/>
    <property type="match status" value="1"/>
</dbReference>
<feature type="domain" description="Pectinesterase inhibitor" evidence="3">
    <location>
        <begin position="58"/>
        <end position="218"/>
    </location>
</feature>
<keyword evidence="1 2" id="KW-0732">Signal</keyword>
<dbReference type="Gene3D" id="1.20.140.40">
    <property type="entry name" value="Invertase/pectin methylesterase inhibitor family protein"/>
    <property type="match status" value="1"/>
</dbReference>
<sequence>MAHESSPVLALKLGTILLVLSLAIYHVSAAGVLGFGGGGGSGGSSGSGNCTNNTNNGGAIEFIRKSCNFTLYPAVCFSSLSGYAASVQQSHTQLAKVAINVSLSNAQVVHRFVDSLSVTASNINDSRALMALKDCRTTFSDGISWMQQSLVELGILYTGNFRFHMSNILTWMSAALTDEQTCIDGFEGVSTIPGLVLKAVVANQASAVGKVTSNALALVNYLNPQRS</sequence>
<evidence type="ECO:0000313" key="4">
    <source>
        <dbReference type="EMBL" id="VVW05223.1"/>
    </source>
</evidence>
<feature type="chain" id="PRO_5023845176" description="Pectinesterase inhibitor domain-containing protein" evidence="2">
    <location>
        <begin position="30"/>
        <end position="227"/>
    </location>
</feature>
<protein>
    <recommendedName>
        <fullName evidence="3">Pectinesterase inhibitor domain-containing protein</fullName>
    </recommendedName>
</protein>
<proteinExistence type="predicted"/>
<dbReference type="CDD" id="cd15798">
    <property type="entry name" value="PMEI-like_3"/>
    <property type="match status" value="1"/>
</dbReference>
<evidence type="ECO:0000256" key="1">
    <source>
        <dbReference type="ARBA" id="ARBA00022729"/>
    </source>
</evidence>
<organism evidence="4">
    <name type="scientific">Nymphaea colorata</name>
    <name type="common">pocket water lily</name>
    <dbReference type="NCBI Taxonomy" id="210225"/>
    <lineage>
        <taxon>Eukaryota</taxon>
        <taxon>Viridiplantae</taxon>
        <taxon>Streptophyta</taxon>
        <taxon>Embryophyta</taxon>
        <taxon>Tracheophyta</taxon>
        <taxon>Spermatophyta</taxon>
        <taxon>Magnoliopsida</taxon>
        <taxon>Nymphaeales</taxon>
        <taxon>Nymphaeaceae</taxon>
        <taxon>Nymphaea</taxon>
    </lineage>
</organism>
<dbReference type="PANTHER" id="PTHR31080">
    <property type="entry name" value="PECTINESTERASE INHIBITOR-LIKE"/>
    <property type="match status" value="1"/>
</dbReference>
<dbReference type="NCBIfam" id="TIGR01614">
    <property type="entry name" value="PME_inhib"/>
    <property type="match status" value="1"/>
</dbReference>
<dbReference type="PANTHER" id="PTHR31080:SF64">
    <property type="entry name" value="PLANT INVERTASE_PECTIN METHYLESTERASE INHIBITOR SUPERFAMILY PROTEIN"/>
    <property type="match status" value="1"/>
</dbReference>
<dbReference type="Gramene" id="NC2G0034840.1">
    <property type="protein sequence ID" value="NC2G0034840.1:cds"/>
    <property type="gene ID" value="NC2G0034840"/>
</dbReference>
<name>A0A5K1ASJ5_9MAGN</name>
<accession>A0A5K1ASJ5</accession>